<evidence type="ECO:0000313" key="1">
    <source>
        <dbReference type="EMBL" id="WMV37256.1"/>
    </source>
</evidence>
<dbReference type="Proteomes" id="UP001234989">
    <property type="component" value="Chromosome 7"/>
</dbReference>
<organism evidence="1 2">
    <name type="scientific">Solanum verrucosum</name>
    <dbReference type="NCBI Taxonomy" id="315347"/>
    <lineage>
        <taxon>Eukaryota</taxon>
        <taxon>Viridiplantae</taxon>
        <taxon>Streptophyta</taxon>
        <taxon>Embryophyta</taxon>
        <taxon>Tracheophyta</taxon>
        <taxon>Spermatophyta</taxon>
        <taxon>Magnoliopsida</taxon>
        <taxon>eudicotyledons</taxon>
        <taxon>Gunneridae</taxon>
        <taxon>Pentapetalae</taxon>
        <taxon>asterids</taxon>
        <taxon>lamiids</taxon>
        <taxon>Solanales</taxon>
        <taxon>Solanaceae</taxon>
        <taxon>Solanoideae</taxon>
        <taxon>Solaneae</taxon>
        <taxon>Solanum</taxon>
    </lineage>
</organism>
<proteinExistence type="predicted"/>
<reference evidence="1" key="1">
    <citation type="submission" date="2023-08" db="EMBL/GenBank/DDBJ databases">
        <title>A de novo genome assembly of Solanum verrucosum Schlechtendal, a Mexican diploid species geographically isolated from the other diploid A-genome species in potato relatives.</title>
        <authorList>
            <person name="Hosaka K."/>
        </authorList>
    </citation>
    <scope>NUCLEOTIDE SEQUENCE</scope>
    <source>
        <tissue evidence="1">Young leaves</tissue>
    </source>
</reference>
<dbReference type="AlphaFoldDB" id="A0AAF0RE70"/>
<gene>
    <name evidence="1" type="ORF">MTR67_030641</name>
</gene>
<accession>A0AAF0RE70</accession>
<sequence>MDSTKGGVAVMNGAESALVLEVKEKQDQNPIFLELMANIHKQKVMAFEQGGDGVLRYQGRLRVPRVDELQERIMEEAHSSRYFIHPSGFYKDVSRFEKSLLVE</sequence>
<keyword evidence="2" id="KW-1185">Reference proteome</keyword>
<evidence type="ECO:0000313" key="2">
    <source>
        <dbReference type="Proteomes" id="UP001234989"/>
    </source>
</evidence>
<name>A0AAF0RE70_SOLVR</name>
<protein>
    <submittedName>
        <fullName evidence="1">Uncharacterized protein</fullName>
    </submittedName>
</protein>
<dbReference type="EMBL" id="CP133618">
    <property type="protein sequence ID" value="WMV37256.1"/>
    <property type="molecule type" value="Genomic_DNA"/>
</dbReference>